<feature type="compositionally biased region" description="Basic and acidic residues" evidence="1">
    <location>
        <begin position="2014"/>
        <end position="2031"/>
    </location>
</feature>
<feature type="compositionally biased region" description="Polar residues" evidence="1">
    <location>
        <begin position="2000"/>
        <end position="2013"/>
    </location>
</feature>
<feature type="region of interest" description="Disordered" evidence="1">
    <location>
        <begin position="125"/>
        <end position="186"/>
    </location>
</feature>
<feature type="compositionally biased region" description="Basic and acidic residues" evidence="1">
    <location>
        <begin position="1420"/>
        <end position="1433"/>
    </location>
</feature>
<feature type="region of interest" description="Disordered" evidence="1">
    <location>
        <begin position="1271"/>
        <end position="1336"/>
    </location>
</feature>
<feature type="region of interest" description="Disordered" evidence="1">
    <location>
        <begin position="1915"/>
        <end position="2045"/>
    </location>
</feature>
<feature type="compositionally biased region" description="Basic residues" evidence="1">
    <location>
        <begin position="915"/>
        <end position="926"/>
    </location>
</feature>
<feature type="compositionally biased region" description="Basic and acidic residues" evidence="1">
    <location>
        <begin position="1190"/>
        <end position="1204"/>
    </location>
</feature>
<feature type="region of interest" description="Disordered" evidence="1">
    <location>
        <begin position="1380"/>
        <end position="1433"/>
    </location>
</feature>
<feature type="compositionally biased region" description="Polar residues" evidence="1">
    <location>
        <begin position="2032"/>
        <end position="2045"/>
    </location>
</feature>
<dbReference type="EMBL" id="RQTK01000126">
    <property type="protein sequence ID" value="RUS86848.1"/>
    <property type="molecule type" value="Genomic_DNA"/>
</dbReference>
<proteinExistence type="predicted"/>
<evidence type="ECO:0000256" key="1">
    <source>
        <dbReference type="SAM" id="MobiDB-lite"/>
    </source>
</evidence>
<protein>
    <recommendedName>
        <fullName evidence="2">Genetic suppressor element-like domain-containing protein</fullName>
    </recommendedName>
</protein>
<dbReference type="PANTHER" id="PTHR40240">
    <property type="entry name" value="PLEXUS, ISOFORM A"/>
    <property type="match status" value="1"/>
</dbReference>
<feature type="compositionally biased region" description="Polar residues" evidence="1">
    <location>
        <begin position="1477"/>
        <end position="1490"/>
    </location>
</feature>
<feature type="region of interest" description="Disordered" evidence="1">
    <location>
        <begin position="1190"/>
        <end position="1257"/>
    </location>
</feature>
<gene>
    <name evidence="3" type="ORF">EGW08_005385</name>
</gene>
<feature type="compositionally biased region" description="Basic and acidic residues" evidence="1">
    <location>
        <begin position="826"/>
        <end position="836"/>
    </location>
</feature>
<feature type="region of interest" description="Disordered" evidence="1">
    <location>
        <begin position="824"/>
        <end position="866"/>
    </location>
</feature>
<feature type="region of interest" description="Disordered" evidence="1">
    <location>
        <begin position="1456"/>
        <end position="1490"/>
    </location>
</feature>
<feature type="region of interest" description="Disordered" evidence="1">
    <location>
        <begin position="880"/>
        <end position="993"/>
    </location>
</feature>
<feature type="region of interest" description="Disordered" evidence="1">
    <location>
        <begin position="397"/>
        <end position="446"/>
    </location>
</feature>
<feature type="compositionally biased region" description="Basic and acidic residues" evidence="1">
    <location>
        <begin position="171"/>
        <end position="186"/>
    </location>
</feature>
<feature type="compositionally biased region" description="Polar residues" evidence="1">
    <location>
        <begin position="1227"/>
        <end position="1241"/>
    </location>
</feature>
<evidence type="ECO:0000259" key="2">
    <source>
        <dbReference type="Pfam" id="PF12540"/>
    </source>
</evidence>
<name>A0A3S1BRE0_ELYCH</name>
<feature type="compositionally biased region" description="Basic and acidic residues" evidence="1">
    <location>
        <begin position="960"/>
        <end position="970"/>
    </location>
</feature>
<keyword evidence="4" id="KW-1185">Reference proteome</keyword>
<feature type="compositionally biased region" description="Basic and acidic residues" evidence="1">
    <location>
        <begin position="1216"/>
        <end position="1226"/>
    </location>
</feature>
<evidence type="ECO:0000313" key="4">
    <source>
        <dbReference type="Proteomes" id="UP000271974"/>
    </source>
</evidence>
<feature type="region of interest" description="Disordered" evidence="1">
    <location>
        <begin position="719"/>
        <end position="806"/>
    </location>
</feature>
<dbReference type="PANTHER" id="PTHR40240:SF1">
    <property type="entry name" value="PLEXUS, ISOFORM A"/>
    <property type="match status" value="1"/>
</dbReference>
<evidence type="ECO:0000313" key="3">
    <source>
        <dbReference type="EMBL" id="RUS86848.1"/>
    </source>
</evidence>
<feature type="compositionally biased region" description="Basic and acidic residues" evidence="1">
    <location>
        <begin position="1301"/>
        <end position="1320"/>
    </location>
</feature>
<feature type="region of interest" description="Disordered" evidence="1">
    <location>
        <begin position="1743"/>
        <end position="1768"/>
    </location>
</feature>
<feature type="compositionally biased region" description="Basic and acidic residues" evidence="1">
    <location>
        <begin position="1924"/>
        <end position="1937"/>
    </location>
</feature>
<dbReference type="OrthoDB" id="8744624at2759"/>
<dbReference type="STRING" id="188477.A0A3S1BRE0"/>
<organism evidence="3 4">
    <name type="scientific">Elysia chlorotica</name>
    <name type="common">Eastern emerald elysia</name>
    <name type="synonym">Sea slug</name>
    <dbReference type="NCBI Taxonomy" id="188477"/>
    <lineage>
        <taxon>Eukaryota</taxon>
        <taxon>Metazoa</taxon>
        <taxon>Spiralia</taxon>
        <taxon>Lophotrochozoa</taxon>
        <taxon>Mollusca</taxon>
        <taxon>Gastropoda</taxon>
        <taxon>Heterobranchia</taxon>
        <taxon>Euthyneura</taxon>
        <taxon>Panpulmonata</taxon>
        <taxon>Sacoglossa</taxon>
        <taxon>Placobranchoidea</taxon>
        <taxon>Plakobranchidae</taxon>
        <taxon>Elysia</taxon>
    </lineage>
</organism>
<feature type="compositionally biased region" description="Low complexity" evidence="1">
    <location>
        <begin position="975"/>
        <end position="993"/>
    </location>
</feature>
<feature type="region of interest" description="Disordered" evidence="1">
    <location>
        <begin position="1506"/>
        <end position="1536"/>
    </location>
</feature>
<accession>A0A3S1BRE0</accession>
<sequence length="2045" mass="225377">MPSRVVCFVCGSLGGEYGQLLSRPPQGRKEESIGFDGVKNAYFPFLEHHDPPQGCRPPDSDGLVDSCRVCHAFLSQQWANYERSNTPAVKRLYWLKRLDDGQFTGAEMKLQGEYMAQVMGLQYQPSSEGGGVAPPQALSPDSRDGKPSLAKQTRKVANDPSMDKVVPSPGERNESDSFVHRSSREKLSQSRESELDGYVFVCFTCGVECSGVAAKFVSSRIHAPGEPHFPFLARLVPSEGASPMTAQGVCRVCNLCFSSLCHQWLAYEQHGTPSSARIFRLNNLFFSNDASLKQKEDKQDDRHGSVREVCYLCSQLWSPQKMCPLYTTPSTREGSHPYFPFIRELRRPHGARPLNPDGSVRVCISCNSNLQTQWLQYQSEGTPNSKRRYSLIPLHAPSVPLQSSHSPEEQPFLERIKSPEHPHHPSRYTEKREPVPKVSPTQPLHLDIGREDSKSIEALSKCSVQGTNNNLRITGMPQNPNSQSASGAAYVNSEAKQTTTLPYSSSLNTIPHPLQQAGERPKKVCFLCGEKCLSARSQVLYAYPARHEAKTAAASTPAQHVSPFFPFISSRTPAPNSEPMAEDGGVITCAYCYYSLLNQWRDYEEDGRRGQSAEYDGESSGDNRWLRKYFLSEFACFVCGSVDVPRRSMRTLEVHKFGFLREHRAPPQALVMLGGECVGCCSLCHYSLTHQLAEYQRLGLPPELRKYNWTVHQPGVQHHHHLDENSCDTQDSAHDNHSLPTGHAELNTNTPSEAEDSNHGPPGASKPLVNMTGSPHVEAGKLPPKTAAVPPLNHHVSAGGNTPVGSSAATLRTSGFAAALRKLAHQAKDSTDDPNVKKTSSPPERQSPRDMSSKLRGTGSSQLSFPAWPLSSAPVVTIAPTQSHAAHQQHKSRSHDRAVPPSLSGSSSYEQHPPPHNHHHYQHHQQHQLQHSEHQQSASPGSKTDGRENHDSRYASLRPHSREERPDSKSSSRITPQASTSSPPNSSASYSLNSQVLSNPSLASQALPNHGLSRDALDLYARGFSIYRPEEEALRLGIAGAGLPYGIDPAAYAAYAAAAAAYHPAILQQQAALAAHSPYRFEDPLLLERYRLLQASSPYLAFPGLAGLSSLAGLGLHPALAAAGATGPAPQFSPGHLAHHELLQRYPHPYLGASAGQQHPLLDPLLDPRVAQAAQAAMLERTRLEEEKARDLREIERNRDERKRLSAPSSSNNKPRIREPGEREPSRQASYETHSAMTPESSYAHDQAHSRHHPEHREIRREEMSHLHHSKFSFSDSKMSSSDNSLRESRAHTNPSSNPHGRHELSPHVHPRYEISKDSHAGSSRPKISPQSPYTNVIKPYDRVVDQQLSLRESSLVNSHQDPLQDRLGRRLPSVGEDTLSYEKPESQMLSPPIQRPWSTSSSCHQNLHQHHHQHQTTASKEKSNSDFFRPFDDHVSKKASNLNSAGSPLVALKAEKKREVPRASSSLPSAHHHSQTDSSNGRGSHTSSFSANILSIPSIKVHPHHWLPSATTPSDKLSSPQSHSSPSSKVLPPLSSQYLTAPDRAQPLLPTLQVAGVVSEITTADGMPASNPFLPTISRCITDRIERFDFKSLAQECTSTATTNANEHSSKSDLAGPTVNLKRPVSKLDRREAAFRVQKRRRRLGVDMDGMSSFMCVGEECGDEEEERMMTRLTMISRASPIPLDTDPSKLDLFEYLGLATCNRKRELEVKKERRRRRKLRMASLSPVRQSKDDTHVFELSLPPHSARPGNLQIQSQADDKESLEENRDEKKTIFLSVLGLRPLSHDKKVELSRQRKVSTHLGRNGFDISKTHQKTAAGSVNPRSSSPSSVIATMACNKSSLDKNSSQQNQYLISAGLATEVKSLHPFHTNQPGDRVVLDKDISAPEGMVGHRSQLSVPQYSLMPEHGLRPLSFNTGMTLASRDGKPSQIAHDDRSSLQAVEGATPPPTHPSLSVGHPGLQLHPHLHASRTGVPTAAVSGRSKASKSSAEADPRYPYLQTLQPDSQEGPSPTNRHESMWTDKGTEADRRNATSTSASAKPNSRF</sequence>
<comment type="caution">
    <text evidence="3">The sequence shown here is derived from an EMBL/GenBank/DDBJ whole genome shotgun (WGS) entry which is preliminary data.</text>
</comment>
<feature type="region of interest" description="Disordered" evidence="1">
    <location>
        <begin position="1806"/>
        <end position="1831"/>
    </location>
</feature>
<dbReference type="Pfam" id="PF12540">
    <property type="entry name" value="DUF3736"/>
    <property type="match status" value="1"/>
</dbReference>
<feature type="domain" description="Genetic suppressor element-like" evidence="2">
    <location>
        <begin position="1624"/>
        <end position="1781"/>
    </location>
</feature>
<feature type="compositionally biased region" description="Basic and acidic residues" evidence="1">
    <location>
        <begin position="406"/>
        <end position="435"/>
    </location>
</feature>
<dbReference type="Proteomes" id="UP000271974">
    <property type="component" value="Unassembled WGS sequence"/>
</dbReference>
<reference evidence="3 4" key="1">
    <citation type="submission" date="2019-01" db="EMBL/GenBank/DDBJ databases">
        <title>A draft genome assembly of the solar-powered sea slug Elysia chlorotica.</title>
        <authorList>
            <person name="Cai H."/>
            <person name="Li Q."/>
            <person name="Fang X."/>
            <person name="Li J."/>
            <person name="Curtis N.E."/>
            <person name="Altenburger A."/>
            <person name="Shibata T."/>
            <person name="Feng M."/>
            <person name="Maeda T."/>
            <person name="Schwartz J.A."/>
            <person name="Shigenobu S."/>
            <person name="Lundholm N."/>
            <person name="Nishiyama T."/>
            <person name="Yang H."/>
            <person name="Hasebe M."/>
            <person name="Li S."/>
            <person name="Pierce S.K."/>
            <person name="Wang J."/>
        </authorList>
    </citation>
    <scope>NUCLEOTIDE SEQUENCE [LARGE SCALE GENOMIC DNA]</scope>
    <source>
        <strain evidence="3">EC2010</strain>
        <tissue evidence="3">Whole organism of an adult</tissue>
    </source>
</reference>
<feature type="compositionally biased region" description="Low complexity" evidence="1">
    <location>
        <begin position="1272"/>
        <end position="1284"/>
    </location>
</feature>
<dbReference type="InterPro" id="IPR022207">
    <property type="entry name" value="GSE-like"/>
</dbReference>
<feature type="compositionally biased region" description="Basic and acidic residues" evidence="1">
    <location>
        <begin position="1759"/>
        <end position="1768"/>
    </location>
</feature>
<feature type="compositionally biased region" description="Basic and acidic residues" evidence="1">
    <location>
        <begin position="944"/>
        <end position="953"/>
    </location>
</feature>
<feature type="compositionally biased region" description="Low complexity" evidence="1">
    <location>
        <begin position="1514"/>
        <end position="1536"/>
    </location>
</feature>
<feature type="compositionally biased region" description="Low complexity" evidence="1">
    <location>
        <begin position="1821"/>
        <end position="1831"/>
    </location>
</feature>